<dbReference type="RefSeq" id="WP_289453318.1">
    <property type="nucleotide sequence ID" value="NZ_JAUCGQ010000001.1"/>
</dbReference>
<feature type="chain" id="PRO_5046587667" description="Lipoprotein" evidence="2">
    <location>
        <begin position="23"/>
        <end position="609"/>
    </location>
</feature>
<organism evidence="3 4">
    <name type="scientific">Cellulomonas alba</name>
    <dbReference type="NCBI Taxonomy" id="3053467"/>
    <lineage>
        <taxon>Bacteria</taxon>
        <taxon>Bacillati</taxon>
        <taxon>Actinomycetota</taxon>
        <taxon>Actinomycetes</taxon>
        <taxon>Micrococcales</taxon>
        <taxon>Cellulomonadaceae</taxon>
        <taxon>Cellulomonas</taxon>
    </lineage>
</organism>
<name>A0ABT7SCM0_9CELL</name>
<feature type="compositionally biased region" description="Pro residues" evidence="1">
    <location>
        <begin position="228"/>
        <end position="261"/>
    </location>
</feature>
<dbReference type="PROSITE" id="PS51257">
    <property type="entry name" value="PROKAR_LIPOPROTEIN"/>
    <property type="match status" value="1"/>
</dbReference>
<evidence type="ECO:0000256" key="2">
    <source>
        <dbReference type="SAM" id="SignalP"/>
    </source>
</evidence>
<feature type="signal peptide" evidence="2">
    <location>
        <begin position="1"/>
        <end position="22"/>
    </location>
</feature>
<sequence length="609" mass="61453">MPRRAQPVPRRVVALATAAALAATLAACTIGTRVGDPAPAASSTASAPADAGPASAAPPAAVVRAPSAAATVLPAATPERAAVEASRALFVRAPVVVLAAASDGPGQLTAASAAVAVGAPELLTSAAASADVTRELARLDPVAVLVVGAASTAGVPAKAVVARLPAGADARSLAAVTGAGIARTTVVPAGGGPAAVRALNPVAPVALVPAGWKPPAAKPVPSTTETPTPTPPTSPSPAPASPAPTPSPTPDAPALPATTPPAPGADAAAVVGVGVAPVAALATFRAAGLPVLDAPGGDPRSTTASVRAFAAARPAHVIAFGAAFGDPARLASRVRAASTGVLAPGGGQLVFPALPGAPGKRYVALYGTPGTSALGVLGEQGVPQTVARAARTADRYRRYTHDTVVPAVEIIATIASAGKGEDGDYSRERSVAALRPLVEAAGAQGQAVVLDLQPGRADFLSQAKRYQSLLELPYVGLALDPEWRLTPKQKPLRQIGSVDVAEINRVVDWLADLTASHALPQKLFVVHEFSLRMVRDRDDLDTSRDELAMVIHVDGQGSQPAKAGTWRTIRAGAPHVHWGWKNFVDEDHPMLSPRQTYRVSPRPDLVTYQ</sequence>
<accession>A0ABT7SCM0</accession>
<protein>
    <recommendedName>
        <fullName evidence="5">Lipoprotein</fullName>
    </recommendedName>
</protein>
<dbReference type="Proteomes" id="UP001529338">
    <property type="component" value="Unassembled WGS sequence"/>
</dbReference>
<evidence type="ECO:0000256" key="1">
    <source>
        <dbReference type="SAM" id="MobiDB-lite"/>
    </source>
</evidence>
<evidence type="ECO:0000313" key="3">
    <source>
        <dbReference type="EMBL" id="MDM7853804.1"/>
    </source>
</evidence>
<comment type="caution">
    <text evidence="3">The sequence shown here is derived from an EMBL/GenBank/DDBJ whole genome shotgun (WGS) entry which is preliminary data.</text>
</comment>
<reference evidence="3 4" key="1">
    <citation type="submission" date="2023-06" db="EMBL/GenBank/DDBJ databases">
        <title>Cellulomonas sp. MW4 Whole genome sequence.</title>
        <authorList>
            <person name="Park S."/>
        </authorList>
    </citation>
    <scope>NUCLEOTIDE SEQUENCE [LARGE SCALE GENOMIC DNA]</scope>
    <source>
        <strain evidence="3 4">MW4</strain>
    </source>
</reference>
<keyword evidence="4" id="KW-1185">Reference proteome</keyword>
<dbReference type="EMBL" id="JAUCGQ010000001">
    <property type="protein sequence ID" value="MDM7853804.1"/>
    <property type="molecule type" value="Genomic_DNA"/>
</dbReference>
<proteinExistence type="predicted"/>
<gene>
    <name evidence="3" type="ORF">QRT04_02575</name>
</gene>
<feature type="region of interest" description="Disordered" evidence="1">
    <location>
        <begin position="37"/>
        <end position="57"/>
    </location>
</feature>
<evidence type="ECO:0008006" key="5">
    <source>
        <dbReference type="Google" id="ProtNLM"/>
    </source>
</evidence>
<feature type="region of interest" description="Disordered" evidence="1">
    <location>
        <begin position="216"/>
        <end position="261"/>
    </location>
</feature>
<keyword evidence="2" id="KW-0732">Signal</keyword>
<evidence type="ECO:0000313" key="4">
    <source>
        <dbReference type="Proteomes" id="UP001529338"/>
    </source>
</evidence>